<evidence type="ECO:0000256" key="2">
    <source>
        <dbReference type="ARBA" id="ARBA00004418"/>
    </source>
</evidence>
<keyword evidence="14" id="KW-0865">Zymogen</keyword>
<evidence type="ECO:0000256" key="15">
    <source>
        <dbReference type="ARBA" id="ARBA00023237"/>
    </source>
</evidence>
<dbReference type="GO" id="GO:0005576">
    <property type="term" value="C:extracellular region"/>
    <property type="evidence" value="ECO:0007669"/>
    <property type="project" value="UniProtKB-SubCell"/>
</dbReference>
<feature type="coiled-coil region" evidence="16">
    <location>
        <begin position="1079"/>
        <end position="1113"/>
    </location>
</feature>
<evidence type="ECO:0000256" key="3">
    <source>
        <dbReference type="ARBA" id="ARBA00004571"/>
    </source>
</evidence>
<dbReference type="InterPro" id="IPR012332">
    <property type="entry name" value="Autotransporter_pectin_lyase_C"/>
</dbReference>
<evidence type="ECO:0000256" key="8">
    <source>
        <dbReference type="ARBA" id="ARBA00022692"/>
    </source>
</evidence>
<reference evidence="19 20" key="1">
    <citation type="submission" date="2020-12" db="EMBL/GenBank/DDBJ databases">
        <title>FDA dAtabase for Regulatory Grade micrObial Sequences (FDA-ARGOS): Supporting development and validation of Infectious Disease Dx tests.</title>
        <authorList>
            <person name="Sproer C."/>
            <person name="Gronow S."/>
            <person name="Severitt S."/>
            <person name="Schroder I."/>
            <person name="Tallon L."/>
            <person name="Sadzewicz L."/>
            <person name="Zhao X."/>
            <person name="Boylan J."/>
            <person name="Ott S."/>
            <person name="Bowen H."/>
            <person name="Vavikolanu K."/>
            <person name="Mehta A."/>
            <person name="Aluvathingal J."/>
            <person name="Nadendla S."/>
            <person name="Lowell S."/>
            <person name="Myers T."/>
            <person name="Yan Y."/>
            <person name="Sichtig H."/>
        </authorList>
    </citation>
    <scope>NUCLEOTIDE SEQUENCE [LARGE SCALE GENOMIC DNA]</scope>
    <source>
        <strain evidence="19 20">FDAARGOS_871</strain>
    </source>
</reference>
<dbReference type="InterPro" id="IPR011050">
    <property type="entry name" value="Pectin_lyase_fold/virulence"/>
</dbReference>
<evidence type="ECO:0000256" key="6">
    <source>
        <dbReference type="ARBA" id="ARBA00022525"/>
    </source>
</evidence>
<evidence type="ECO:0000256" key="13">
    <source>
        <dbReference type="ARBA" id="ARBA00023136"/>
    </source>
</evidence>
<dbReference type="Gene3D" id="3.30.160.280">
    <property type="match status" value="2"/>
</dbReference>
<keyword evidence="11" id="KW-0378">Hydrolase</keyword>
<keyword evidence="13" id="KW-0472">Membrane</keyword>
<dbReference type="InterPro" id="IPR050909">
    <property type="entry name" value="Bact_Autotransporter_VF"/>
</dbReference>
<dbReference type="GO" id="GO:0004252">
    <property type="term" value="F:serine-type endopeptidase activity"/>
    <property type="evidence" value="ECO:0007669"/>
    <property type="project" value="InterPro"/>
</dbReference>
<evidence type="ECO:0000259" key="18">
    <source>
        <dbReference type="PROSITE" id="PS51691"/>
    </source>
</evidence>
<dbReference type="GO" id="GO:0042597">
    <property type="term" value="C:periplasmic space"/>
    <property type="evidence" value="ECO:0007669"/>
    <property type="project" value="UniProtKB-SubCell"/>
</dbReference>
<evidence type="ECO:0000256" key="7">
    <source>
        <dbReference type="ARBA" id="ARBA00022670"/>
    </source>
</evidence>
<keyword evidence="8" id="KW-0812">Transmembrane</keyword>
<dbReference type="GO" id="GO:0006508">
    <property type="term" value="P:proteolysis"/>
    <property type="evidence" value="ECO:0007669"/>
    <property type="project" value="UniProtKB-KW"/>
</dbReference>
<dbReference type="PANTHER" id="PTHR12338">
    <property type="entry name" value="AUTOTRANSPORTER"/>
    <property type="match status" value="1"/>
</dbReference>
<evidence type="ECO:0000313" key="19">
    <source>
        <dbReference type="EMBL" id="QPT38222.1"/>
    </source>
</evidence>
<keyword evidence="10" id="KW-0574">Periplasm</keyword>
<dbReference type="PROSITE" id="PS51208">
    <property type="entry name" value="AUTOTRANSPORTER"/>
    <property type="match status" value="1"/>
</dbReference>
<name>A0A7T3BMA6_NEICI</name>
<proteinExistence type="predicted"/>
<dbReference type="Pfam" id="PF03212">
    <property type="entry name" value="Pertactin"/>
    <property type="match status" value="1"/>
</dbReference>
<evidence type="ECO:0000259" key="17">
    <source>
        <dbReference type="PROSITE" id="PS51208"/>
    </source>
</evidence>
<keyword evidence="16" id="KW-0175">Coiled coil</keyword>
<feature type="coiled-coil region" evidence="16">
    <location>
        <begin position="1220"/>
        <end position="1247"/>
    </location>
</feature>
<dbReference type="SMR" id="A0A7T3BMA6"/>
<dbReference type="RefSeq" id="WP_197711720.1">
    <property type="nucleotide sequence ID" value="NZ_CP065726.1"/>
</dbReference>
<evidence type="ECO:0000256" key="11">
    <source>
        <dbReference type="ARBA" id="ARBA00022801"/>
    </source>
</evidence>
<dbReference type="GeneID" id="84022170"/>
<dbReference type="InterPro" id="IPR036709">
    <property type="entry name" value="Autotransporte_beta_dom_sf"/>
</dbReference>
<dbReference type="SUPFAM" id="SSF103515">
    <property type="entry name" value="Autotransporter"/>
    <property type="match status" value="1"/>
</dbReference>
<feature type="domain" description="Peptidase S6" evidence="18">
    <location>
        <begin position="27"/>
        <end position="284"/>
    </location>
</feature>
<keyword evidence="6" id="KW-0964">Secreted</keyword>
<dbReference type="PROSITE" id="PS51691">
    <property type="entry name" value="PEPTIDASE_S6"/>
    <property type="match status" value="1"/>
</dbReference>
<keyword evidence="9" id="KW-0732">Signal</keyword>
<dbReference type="Gene3D" id="2.40.10.120">
    <property type="match status" value="1"/>
</dbReference>
<dbReference type="InterPro" id="IPR057393">
    <property type="entry name" value="PIC_HAP1_IgA0_b-sol2"/>
</dbReference>
<evidence type="ECO:0000256" key="1">
    <source>
        <dbReference type="ARBA" id="ARBA00004241"/>
    </source>
</evidence>
<sequence length="1573" mass="174839">MRFTHTTPFYSVLSTLGLFAVSPAYSSIVRSDVDYQYFRDFAENKGAFSVGASNISIRDKQGKILGRVLNGIPMPDFRVSNRQTAIATLVHPQYVNSVKHNSGYGSIQFGNDTQNPEEQAYTYRLISRNPHPGYDYHLPRLNKLVTEISPAALSSVPLLGNGQPKTNAYLDTDRFPYFVRLGSGTQQVRKANGTRTQTAPAYQYLTGGTALKVLGSQNHGLRVGGSLTDQPLNTYAIPGDSGSPLFAFDKYENRWVLAGVLGTYTGFDNFFNNYIVTQPEFIRSTIRQYETRLDVGLTTNELIWRDSGKGRSTLQGLNERITLPIANPSLAPQNDSRHMPSEDAGKTLILSSKFDNKTLILADNINQGAGALQFDSNFTVVGKNRTWQGAGVIVADGKRVFWQVSNPKGDRLSKLGAGTLIANGQGINQGDISIGEGTVVLAQKAASDGSKQAFNQVGITSGRGTAVLADSRQIKPENLYFGFRGGRLDLNGNNLAFTHIRHADGGAQIVNHNPDQAATLTLTGNPALSPDHVEWVKWGNRPQGNAAVYEYINTHRNRRTDYFILKPGGNPREFFPLNMENSTSWQFVGNNRQQAAKQVAQAENARPDLITFGGYLGENAQTGKAAPSYSKTNIEWVQWSKHPTQALALYEYVNPHSGRRTDYYRLKEGGNPGAYFPWDAYSTQDWEFLGHDREAAIEKTRHIANAAVYGRPEYRYNGALNLHYRPKRTDSTLLLNGGMNLNGEVLIEGGNMIVSGRPVPHAYDHQAKREPILENEWTDGSFKAARFTLRNHARLTAGRNTAHLDGDITAYDLSGIDLGFTQGKTPECYRSYHSGSTHCTPNAVLKAENYRALPTTQVRGDITLNDRSELRLGKAHLYGSIRAGKDTAVRMEADSNWTLSQSSHTGALTLDGAQITLNPDFANNTHNNRFNTLTVNGTLDGFGTFRFLTDIVRKQNDLLKLEGNSRGAFQIHVRNTGQEPQTTESLALVSLNPKHSHQARFTLQNGYADLGAYRYILRKNNNGYSLYNPLKEAELQIEATRAEHKRNQRAYDKLHAKLTLKQQETERLQHIHQQAQTNQNGSEGRLAQINREINQLQQNFNQTAAEYNRTNRSRTLKRRSIYGQYIRLQNTLHSRQQQATDISRQAQNDADATRQALQAWQNSQTELARIDSQVQYLSTQLKQTDPLTSILTRAQNLCAAQGYSADICRQVAKAANTNDLTLFETELDTYIERVEMAESELDKAQQGGDAQAVETARHAYLNALNRLSRQIHSLETGVADIRMPNQAELISRSANTAVSEQAAYNTGRQQAGRRIDRHLTDPQQQNIWLETGTQQTDYHSGTHRPYQQTTDYTHIGIQTGITDRLSVGTILTDERTNNRFDEGVSAQNRSNGAHLFVKGENGALFAAADLGYSNSRTRFTDYDGAAVRRHAWDAGINTGIKIDTSINLRPYAGIRINRSNGNQYVLDGAEINSPAQIQTTWHAGIRLDKTVELGQAKLTPAFSSDYYHTRQNSGSALSVNDRTLLQQAAHGTLHTLQIDAGYKGWNAKLHAAYGKDSNTARHKQAGIKIGYNW</sequence>
<dbReference type="EMBL" id="CP065726">
    <property type="protein sequence ID" value="QPT38222.1"/>
    <property type="molecule type" value="Genomic_DNA"/>
</dbReference>
<evidence type="ECO:0000256" key="4">
    <source>
        <dbReference type="ARBA" id="ARBA00004613"/>
    </source>
</evidence>
<dbReference type="InterPro" id="IPR030396">
    <property type="entry name" value="Peptidase_S6_dom"/>
</dbReference>
<dbReference type="InterPro" id="IPR009003">
    <property type="entry name" value="Peptidase_S1_PA"/>
</dbReference>
<dbReference type="SUPFAM" id="SSF51126">
    <property type="entry name" value="Pectin lyase-like"/>
    <property type="match status" value="1"/>
</dbReference>
<dbReference type="PRINTS" id="PR00921">
    <property type="entry name" value="IGASERPTASE"/>
</dbReference>
<dbReference type="Pfam" id="PF24078">
    <property type="entry name" value="Beta-sol_PIC_HAP1_IgA0_2nd"/>
    <property type="match status" value="1"/>
</dbReference>
<dbReference type="SUPFAM" id="SSF50494">
    <property type="entry name" value="Trypsin-like serine proteases"/>
    <property type="match status" value="1"/>
</dbReference>
<keyword evidence="20" id="KW-1185">Reference proteome</keyword>
<comment type="subcellular location">
    <subcellularLocation>
        <location evidence="3">Cell outer membrane</location>
        <topology evidence="3">Multi-pass membrane protein</topology>
    </subcellularLocation>
    <subcellularLocation>
        <location evidence="1">Cell surface</location>
    </subcellularLocation>
    <subcellularLocation>
        <location evidence="2">Periplasm</location>
    </subcellularLocation>
    <subcellularLocation>
        <location evidence="4">Secreted</location>
    </subcellularLocation>
</comment>
<keyword evidence="12" id="KW-0720">Serine protease</keyword>
<keyword evidence="5" id="KW-1134">Transmembrane beta strand</keyword>
<dbReference type="InterPro" id="IPR000710">
    <property type="entry name" value="Peptidase_S6"/>
</dbReference>
<dbReference type="InterPro" id="IPR004899">
    <property type="entry name" value="Pertactin_central"/>
</dbReference>
<dbReference type="Gene3D" id="2.160.20.20">
    <property type="match status" value="1"/>
</dbReference>
<dbReference type="CDD" id="cd01343">
    <property type="entry name" value="PL1_Passenger_AT"/>
    <property type="match status" value="1"/>
</dbReference>
<evidence type="ECO:0000256" key="14">
    <source>
        <dbReference type="ARBA" id="ARBA00023145"/>
    </source>
</evidence>
<accession>A0A7T3BMA6</accession>
<organism evidence="19 20">
    <name type="scientific">Neisseria cinerea</name>
    <dbReference type="NCBI Taxonomy" id="483"/>
    <lineage>
        <taxon>Bacteria</taxon>
        <taxon>Pseudomonadati</taxon>
        <taxon>Pseudomonadota</taxon>
        <taxon>Betaproteobacteria</taxon>
        <taxon>Neisseriales</taxon>
        <taxon>Neisseriaceae</taxon>
        <taxon>Neisseria</taxon>
    </lineage>
</organism>
<dbReference type="SMART" id="SM00869">
    <property type="entry name" value="Autotransporter"/>
    <property type="match status" value="1"/>
</dbReference>
<dbReference type="PANTHER" id="PTHR12338:SF10">
    <property type="entry name" value="ADHESION AND PENETRATION PROTEIN AUTOTRANSPORTER"/>
    <property type="match status" value="1"/>
</dbReference>
<evidence type="ECO:0000313" key="20">
    <source>
        <dbReference type="Proteomes" id="UP000594865"/>
    </source>
</evidence>
<dbReference type="GO" id="GO:0009279">
    <property type="term" value="C:cell outer membrane"/>
    <property type="evidence" value="ECO:0007669"/>
    <property type="project" value="UniProtKB-SubCell"/>
</dbReference>
<protein>
    <submittedName>
        <fullName evidence="19">Peptidase S6</fullName>
    </submittedName>
</protein>
<dbReference type="Pfam" id="PF02395">
    <property type="entry name" value="Peptidase_S6"/>
    <property type="match status" value="1"/>
</dbReference>
<evidence type="ECO:0000256" key="5">
    <source>
        <dbReference type="ARBA" id="ARBA00022452"/>
    </source>
</evidence>
<dbReference type="InterPro" id="IPR005546">
    <property type="entry name" value="Autotransporte_beta"/>
</dbReference>
<keyword evidence="7" id="KW-0645">Protease</keyword>
<gene>
    <name evidence="19" type="ORF">I6G28_01205</name>
</gene>
<dbReference type="GO" id="GO:0009986">
    <property type="term" value="C:cell surface"/>
    <property type="evidence" value="ECO:0007669"/>
    <property type="project" value="UniProtKB-SubCell"/>
</dbReference>
<evidence type="ECO:0000256" key="10">
    <source>
        <dbReference type="ARBA" id="ARBA00022764"/>
    </source>
</evidence>
<evidence type="ECO:0000256" key="12">
    <source>
        <dbReference type="ARBA" id="ARBA00022825"/>
    </source>
</evidence>
<evidence type="ECO:0000256" key="9">
    <source>
        <dbReference type="ARBA" id="ARBA00022729"/>
    </source>
</evidence>
<evidence type="ECO:0000256" key="16">
    <source>
        <dbReference type="SAM" id="Coils"/>
    </source>
</evidence>
<feature type="domain" description="Autotransporter" evidence="17">
    <location>
        <begin position="1320"/>
        <end position="1573"/>
    </location>
</feature>
<keyword evidence="15" id="KW-0998">Cell outer membrane</keyword>
<dbReference type="Proteomes" id="UP000594865">
    <property type="component" value="Chromosome"/>
</dbReference>